<dbReference type="PANTHER" id="PTHR43280:SF32">
    <property type="entry name" value="TRANSCRIPTIONAL REGULATORY PROTEIN"/>
    <property type="match status" value="1"/>
</dbReference>
<comment type="caution">
    <text evidence="5">The sequence shown here is derived from an EMBL/GenBank/DDBJ whole genome shotgun (WGS) entry which is preliminary data.</text>
</comment>
<evidence type="ECO:0000313" key="6">
    <source>
        <dbReference type="Proteomes" id="UP000295274"/>
    </source>
</evidence>
<keyword evidence="1" id="KW-0805">Transcription regulation</keyword>
<dbReference type="PRINTS" id="PR00032">
    <property type="entry name" value="HTHARAC"/>
</dbReference>
<dbReference type="OrthoDB" id="1096411at2"/>
<proteinExistence type="predicted"/>
<dbReference type="PROSITE" id="PS01124">
    <property type="entry name" value="HTH_ARAC_FAMILY_2"/>
    <property type="match status" value="1"/>
</dbReference>
<evidence type="ECO:0000256" key="1">
    <source>
        <dbReference type="ARBA" id="ARBA00023015"/>
    </source>
</evidence>
<dbReference type="EMBL" id="SNZW01000013">
    <property type="protein sequence ID" value="TDS16886.1"/>
    <property type="molecule type" value="Genomic_DNA"/>
</dbReference>
<dbReference type="InterPro" id="IPR020449">
    <property type="entry name" value="Tscrpt_reg_AraC-type_HTH"/>
</dbReference>
<evidence type="ECO:0000313" key="5">
    <source>
        <dbReference type="EMBL" id="TDS16886.1"/>
    </source>
</evidence>
<dbReference type="SUPFAM" id="SSF46689">
    <property type="entry name" value="Homeodomain-like"/>
    <property type="match status" value="1"/>
</dbReference>
<gene>
    <name evidence="5" type="ORF">DFQ03_1374</name>
</gene>
<evidence type="ECO:0000256" key="3">
    <source>
        <dbReference type="ARBA" id="ARBA00023163"/>
    </source>
</evidence>
<dbReference type="AlphaFoldDB" id="A0A4R7DCK8"/>
<dbReference type="Proteomes" id="UP000295274">
    <property type="component" value="Unassembled WGS sequence"/>
</dbReference>
<organism evidence="5 6">
    <name type="scientific">Maribacter caenipelagi</name>
    <dbReference type="NCBI Taxonomy" id="1447781"/>
    <lineage>
        <taxon>Bacteria</taxon>
        <taxon>Pseudomonadati</taxon>
        <taxon>Bacteroidota</taxon>
        <taxon>Flavobacteriia</taxon>
        <taxon>Flavobacteriales</taxon>
        <taxon>Flavobacteriaceae</taxon>
        <taxon>Maribacter</taxon>
    </lineage>
</organism>
<name>A0A4R7DCK8_9FLAO</name>
<dbReference type="InterPro" id="IPR018060">
    <property type="entry name" value="HTH_AraC"/>
</dbReference>
<keyword evidence="6" id="KW-1185">Reference proteome</keyword>
<accession>A0A4R7DCK8</accession>
<reference evidence="5 6" key="1">
    <citation type="submission" date="2019-03" db="EMBL/GenBank/DDBJ databases">
        <title>Genomic Encyclopedia of Type Strains, Phase III (KMG-III): the genomes of soil and plant-associated and newly described type strains.</title>
        <authorList>
            <person name="Whitman W."/>
        </authorList>
    </citation>
    <scope>NUCLEOTIDE SEQUENCE [LARGE SCALE GENOMIC DNA]</scope>
    <source>
        <strain evidence="5 6">CECT 8455</strain>
    </source>
</reference>
<protein>
    <submittedName>
        <fullName evidence="5">AraC family transcriptional regulator</fullName>
    </submittedName>
</protein>
<dbReference type="InterPro" id="IPR009057">
    <property type="entry name" value="Homeodomain-like_sf"/>
</dbReference>
<evidence type="ECO:0000256" key="2">
    <source>
        <dbReference type="ARBA" id="ARBA00023125"/>
    </source>
</evidence>
<dbReference type="Pfam" id="PF12833">
    <property type="entry name" value="HTH_18"/>
    <property type="match status" value="1"/>
</dbReference>
<dbReference type="GO" id="GO:0043565">
    <property type="term" value="F:sequence-specific DNA binding"/>
    <property type="evidence" value="ECO:0007669"/>
    <property type="project" value="InterPro"/>
</dbReference>
<dbReference type="RefSeq" id="WP_133672383.1">
    <property type="nucleotide sequence ID" value="NZ_SNZW01000013.1"/>
</dbReference>
<dbReference type="GO" id="GO:0003700">
    <property type="term" value="F:DNA-binding transcription factor activity"/>
    <property type="evidence" value="ECO:0007669"/>
    <property type="project" value="InterPro"/>
</dbReference>
<evidence type="ECO:0000259" key="4">
    <source>
        <dbReference type="PROSITE" id="PS01124"/>
    </source>
</evidence>
<dbReference type="PANTHER" id="PTHR43280">
    <property type="entry name" value="ARAC-FAMILY TRANSCRIPTIONAL REGULATOR"/>
    <property type="match status" value="1"/>
</dbReference>
<keyword evidence="2" id="KW-0238">DNA-binding</keyword>
<dbReference type="Gene3D" id="1.10.10.60">
    <property type="entry name" value="Homeodomain-like"/>
    <property type="match status" value="1"/>
</dbReference>
<dbReference type="SMART" id="SM00342">
    <property type="entry name" value="HTH_ARAC"/>
    <property type="match status" value="1"/>
</dbReference>
<keyword evidence="3" id="KW-0804">Transcription</keyword>
<feature type="domain" description="HTH araC/xylS-type" evidence="4">
    <location>
        <begin position="184"/>
        <end position="289"/>
    </location>
</feature>
<sequence>MKIRTTTPSQEFVTDLKLKGFKVIKIEPTAKGYIEYTRRDFYKMALVKGKVKVHQANEHFVFEGAYLRFSNPHLPYSSEVLSKNYEGYACFFIEEFLNPGRHSKSLQQSPIFRIGAAPAVELNERQWDSMADIFERLLSEQDQNHDFKVDIIRTYITLLIQEALKMDSFQADKPYQKAPLRITARFLELIEQQYPIVSPDRPVQLRTAMDFARHLSVHVNYLNRMVKDTTGKTSTEHIAERVVGEAKALLKHTDWNISEIAHALGFEYPNYFNAFFKKRTGAIPKSFRQ</sequence>